<evidence type="ECO:0000313" key="2">
    <source>
        <dbReference type="EMBL" id="ELU08250.1"/>
    </source>
</evidence>
<proteinExistence type="predicted"/>
<reference evidence="2 4" key="2">
    <citation type="journal article" date="2013" name="Nature">
        <title>Insights into bilaterian evolution from three spiralian genomes.</title>
        <authorList>
            <person name="Simakov O."/>
            <person name="Marletaz F."/>
            <person name="Cho S.J."/>
            <person name="Edsinger-Gonzales E."/>
            <person name="Havlak P."/>
            <person name="Hellsten U."/>
            <person name="Kuo D.H."/>
            <person name="Larsson T."/>
            <person name="Lv J."/>
            <person name="Arendt D."/>
            <person name="Savage R."/>
            <person name="Osoegawa K."/>
            <person name="de Jong P."/>
            <person name="Grimwood J."/>
            <person name="Chapman J.A."/>
            <person name="Shapiro H."/>
            <person name="Aerts A."/>
            <person name="Otillar R.P."/>
            <person name="Terry A.Y."/>
            <person name="Boore J.L."/>
            <person name="Grigoriev I.V."/>
            <person name="Lindberg D.R."/>
            <person name="Seaver E.C."/>
            <person name="Weisblat D.A."/>
            <person name="Putnam N.H."/>
            <person name="Rokhsar D.S."/>
        </authorList>
    </citation>
    <scope>NUCLEOTIDE SEQUENCE</scope>
    <source>
        <strain evidence="2 4">I ESC-2004</strain>
    </source>
</reference>
<dbReference type="GO" id="GO:0005739">
    <property type="term" value="C:mitochondrion"/>
    <property type="evidence" value="ECO:0007669"/>
    <property type="project" value="TreeGrafter"/>
</dbReference>
<dbReference type="InterPro" id="IPR036291">
    <property type="entry name" value="NAD(P)-bd_dom_sf"/>
</dbReference>
<organism evidence="2">
    <name type="scientific">Capitella teleta</name>
    <name type="common">Polychaete worm</name>
    <dbReference type="NCBI Taxonomy" id="283909"/>
    <lineage>
        <taxon>Eukaryota</taxon>
        <taxon>Metazoa</taxon>
        <taxon>Spiralia</taxon>
        <taxon>Lophotrochozoa</taxon>
        <taxon>Annelida</taxon>
        <taxon>Polychaeta</taxon>
        <taxon>Sedentaria</taxon>
        <taxon>Scolecida</taxon>
        <taxon>Capitellidae</taxon>
        <taxon>Capitella</taxon>
    </lineage>
</organism>
<evidence type="ECO:0000313" key="3">
    <source>
        <dbReference type="EnsemblMetazoa" id="CapteP168082"/>
    </source>
</evidence>
<dbReference type="SUPFAM" id="SSF51735">
    <property type="entry name" value="NAD(P)-binding Rossmann-fold domains"/>
    <property type="match status" value="1"/>
</dbReference>
<dbReference type="OMA" id="GKAMTKY"/>
<protein>
    <submittedName>
        <fullName evidence="2 3">Uncharacterized protein</fullName>
    </submittedName>
</protein>
<dbReference type="EMBL" id="KB299188">
    <property type="protein sequence ID" value="ELU08250.1"/>
    <property type="molecule type" value="Genomic_DNA"/>
</dbReference>
<dbReference type="PANTHER" id="PTHR43658">
    <property type="entry name" value="SHORT-CHAIN DEHYDROGENASE/REDUCTASE"/>
    <property type="match status" value="1"/>
</dbReference>
<dbReference type="PRINTS" id="PR00081">
    <property type="entry name" value="GDHRDH"/>
</dbReference>
<dbReference type="Gene3D" id="3.40.50.720">
    <property type="entry name" value="NAD(P)-binding Rossmann-like Domain"/>
    <property type="match status" value="1"/>
</dbReference>
<dbReference type="GO" id="GO:0006635">
    <property type="term" value="P:fatty acid beta-oxidation"/>
    <property type="evidence" value="ECO:0007669"/>
    <property type="project" value="TreeGrafter"/>
</dbReference>
<dbReference type="CDD" id="cd05369">
    <property type="entry name" value="TER_DECR_SDR_a"/>
    <property type="match status" value="1"/>
</dbReference>
<evidence type="ECO:0000313" key="4">
    <source>
        <dbReference type="Proteomes" id="UP000014760"/>
    </source>
</evidence>
<reference evidence="4" key="1">
    <citation type="submission" date="2012-12" db="EMBL/GenBank/DDBJ databases">
        <authorList>
            <person name="Hellsten U."/>
            <person name="Grimwood J."/>
            <person name="Chapman J.A."/>
            <person name="Shapiro H."/>
            <person name="Aerts A."/>
            <person name="Otillar R.P."/>
            <person name="Terry A.Y."/>
            <person name="Boore J.L."/>
            <person name="Simakov O."/>
            <person name="Marletaz F."/>
            <person name="Cho S.-J."/>
            <person name="Edsinger-Gonzales E."/>
            <person name="Havlak P."/>
            <person name="Kuo D.-H."/>
            <person name="Larsson T."/>
            <person name="Lv J."/>
            <person name="Arendt D."/>
            <person name="Savage R."/>
            <person name="Osoegawa K."/>
            <person name="de Jong P."/>
            <person name="Lindberg D.R."/>
            <person name="Seaver E.C."/>
            <person name="Weisblat D.A."/>
            <person name="Putnam N.H."/>
            <person name="Grigoriev I.V."/>
            <person name="Rokhsar D.S."/>
        </authorList>
    </citation>
    <scope>NUCLEOTIDE SEQUENCE</scope>
    <source>
        <strain evidence="4">I ESC-2004</strain>
    </source>
</reference>
<dbReference type="STRING" id="283909.R7UPX8"/>
<dbReference type="Proteomes" id="UP000014760">
    <property type="component" value="Unassembled WGS sequence"/>
</dbReference>
<dbReference type="EMBL" id="AMQN01021822">
    <property type="status" value="NOT_ANNOTATED_CDS"/>
    <property type="molecule type" value="Genomic_DNA"/>
</dbReference>
<dbReference type="FunFam" id="3.40.50.720:FF:000084">
    <property type="entry name" value="Short-chain dehydrogenase reductase"/>
    <property type="match status" value="1"/>
</dbReference>
<dbReference type="EnsemblMetazoa" id="CapteT168082">
    <property type="protein sequence ID" value="CapteP168082"/>
    <property type="gene ID" value="CapteG168082"/>
</dbReference>
<dbReference type="HOGENOM" id="CLU_010194_1_2_1"/>
<dbReference type="PANTHER" id="PTHR43658:SF8">
    <property type="entry name" value="17-BETA-HYDROXYSTEROID DEHYDROGENASE 14-RELATED"/>
    <property type="match status" value="1"/>
</dbReference>
<evidence type="ECO:0000256" key="1">
    <source>
        <dbReference type="ARBA" id="ARBA00023002"/>
    </source>
</evidence>
<dbReference type="AlphaFoldDB" id="R7UPX8"/>
<dbReference type="OrthoDB" id="1888931at2759"/>
<dbReference type="Pfam" id="PF13561">
    <property type="entry name" value="adh_short_C2"/>
    <property type="match status" value="1"/>
</dbReference>
<dbReference type="GO" id="GO:0008670">
    <property type="term" value="F:2,4-dienoyl-CoA reductase (NADPH) activity"/>
    <property type="evidence" value="ECO:0007669"/>
    <property type="project" value="TreeGrafter"/>
</dbReference>
<keyword evidence="4" id="KW-1185">Reference proteome</keyword>
<accession>R7UPX8</accession>
<reference evidence="3" key="3">
    <citation type="submission" date="2015-06" db="UniProtKB">
        <authorList>
            <consortium name="EnsemblMetazoa"/>
        </authorList>
    </citation>
    <scope>IDENTIFICATION</scope>
</reference>
<sequence length="318" mass="33597">MASAAGSRLLGGCRKASPWTVTRCALSTTSLACMPSRARFFPVSKTPMLPKDTFKGKVAFITGGGTGLGKSMAEMLSSLGAEVTITSRKLDVLQKTADDIQGRTGNRVKAIATDVREPGSVREVVSECIEEMGLPHLVVNNAAGNFISPTERISPNAWKTIIDIVLNGTANVTLDIGKRLIAANQGASFLSISTVYTQSGSAFVTPSAAAKAGVEALTKSLASEWAKYGMRFNCIAPGPIETKGAFSRLDPTGRFKQKAMNRIPAGRLGEAEELANLSAYILSDYASWMTGSVSVAKQLKKTAVCFFLSVAVNGTLFN</sequence>
<gene>
    <name evidence="2" type="ORF">CAPTEDRAFT_168082</name>
</gene>
<dbReference type="InterPro" id="IPR002347">
    <property type="entry name" value="SDR_fam"/>
</dbReference>
<name>R7UPX8_CAPTE</name>
<keyword evidence="1" id="KW-0560">Oxidoreductase</keyword>